<dbReference type="PANTHER" id="PTHR10125">
    <property type="entry name" value="P2X PURINOCEPTOR"/>
    <property type="match status" value="1"/>
</dbReference>
<evidence type="ECO:0000256" key="5">
    <source>
        <dbReference type="ARBA" id="ARBA00022692"/>
    </source>
</evidence>
<keyword evidence="10" id="KW-0325">Glycoprotein</keyword>
<keyword evidence="11" id="KW-1071">Ligand-gated ion channel</keyword>
<evidence type="ECO:0000256" key="9">
    <source>
        <dbReference type="ARBA" id="ARBA00023157"/>
    </source>
</evidence>
<dbReference type="AlphaFoldDB" id="A0AAE0PW80"/>
<comment type="similarity">
    <text evidence="2">Belongs to the P2X receptor family.</text>
</comment>
<reference evidence="16" key="1">
    <citation type="submission" date="2023-06" db="EMBL/GenBank/DDBJ databases">
        <title>Male Hemibagrus guttatus genome.</title>
        <authorList>
            <person name="Bian C."/>
        </authorList>
    </citation>
    <scope>NUCLEOTIDE SEQUENCE</scope>
    <source>
        <strain evidence="16">Male_cb2023</strain>
        <tissue evidence="16">Muscle</tissue>
    </source>
</reference>
<dbReference type="PRINTS" id="PR01307">
    <property type="entry name" value="P2XRECEPTOR"/>
</dbReference>
<evidence type="ECO:0000256" key="7">
    <source>
        <dbReference type="ARBA" id="ARBA00023065"/>
    </source>
</evidence>
<evidence type="ECO:0000256" key="11">
    <source>
        <dbReference type="ARBA" id="ARBA00023286"/>
    </source>
</evidence>
<organism evidence="16 17">
    <name type="scientific">Hemibagrus guttatus</name>
    <dbReference type="NCBI Taxonomy" id="175788"/>
    <lineage>
        <taxon>Eukaryota</taxon>
        <taxon>Metazoa</taxon>
        <taxon>Chordata</taxon>
        <taxon>Craniata</taxon>
        <taxon>Vertebrata</taxon>
        <taxon>Euteleostomi</taxon>
        <taxon>Actinopterygii</taxon>
        <taxon>Neopterygii</taxon>
        <taxon>Teleostei</taxon>
        <taxon>Ostariophysi</taxon>
        <taxon>Siluriformes</taxon>
        <taxon>Bagridae</taxon>
        <taxon>Hemibagrus</taxon>
    </lineage>
</organism>
<comment type="caution">
    <text evidence="16">The sequence shown here is derived from an EMBL/GenBank/DDBJ whole genome shotgun (WGS) entry which is preliminary data.</text>
</comment>
<feature type="compositionally biased region" description="Basic residues" evidence="14">
    <location>
        <begin position="137"/>
        <end position="152"/>
    </location>
</feature>
<proteinExistence type="inferred from homology"/>
<evidence type="ECO:0000256" key="13">
    <source>
        <dbReference type="ARBA" id="ARBA00036634"/>
    </source>
</evidence>
<keyword evidence="4" id="KW-1003">Cell membrane</keyword>
<keyword evidence="12" id="KW-0407">Ion channel</keyword>
<keyword evidence="7" id="KW-0406">Ion transport</keyword>
<evidence type="ECO:0008006" key="18">
    <source>
        <dbReference type="Google" id="ProtNLM"/>
    </source>
</evidence>
<sequence length="210" mass="23971">MHMKGGTIGVGIEWSCDLDKDYSKCIPEYSFTRMDTSEGSNVSGYNFRFAHYYRDADGSNYRSLFKVYGIRFDILVNGQAGKFSIIPTVVNIGSGLALMGVGVFLCDIILVNLINGRSFYRQRKFETVADKPGRRPKEARHKGHNRHNHKKNDKLDVENQLLPSSMTRSARKHKHRRHEQKHVKDVTSTSNRSPDKEAVAFFIQDTTQSK</sequence>
<evidence type="ECO:0000256" key="12">
    <source>
        <dbReference type="ARBA" id="ARBA00023303"/>
    </source>
</evidence>
<dbReference type="EMBL" id="JAUCMX010000027">
    <property type="protein sequence ID" value="KAK3508825.1"/>
    <property type="molecule type" value="Genomic_DNA"/>
</dbReference>
<dbReference type="InterPro" id="IPR001429">
    <property type="entry name" value="P2X_purnocptor"/>
</dbReference>
<dbReference type="Gene3D" id="2.60.490.10">
    <property type="entry name" value="atp-gated p2x4 ion channel domain"/>
    <property type="match status" value="1"/>
</dbReference>
<feature type="compositionally biased region" description="Basic residues" evidence="14">
    <location>
        <begin position="169"/>
        <end position="181"/>
    </location>
</feature>
<keyword evidence="17" id="KW-1185">Reference proteome</keyword>
<evidence type="ECO:0000256" key="10">
    <source>
        <dbReference type="ARBA" id="ARBA00023180"/>
    </source>
</evidence>
<name>A0AAE0PW80_9TELE</name>
<dbReference type="GO" id="GO:0098794">
    <property type="term" value="C:postsynapse"/>
    <property type="evidence" value="ECO:0007669"/>
    <property type="project" value="GOC"/>
</dbReference>
<dbReference type="GO" id="GO:0033198">
    <property type="term" value="P:response to ATP"/>
    <property type="evidence" value="ECO:0007669"/>
    <property type="project" value="InterPro"/>
</dbReference>
<comment type="subcellular location">
    <subcellularLocation>
        <location evidence="1">Cell membrane</location>
        <topology evidence="1">Multi-pass membrane protein</topology>
    </subcellularLocation>
</comment>
<feature type="transmembrane region" description="Helical" evidence="15">
    <location>
        <begin position="92"/>
        <end position="114"/>
    </location>
</feature>
<evidence type="ECO:0000313" key="17">
    <source>
        <dbReference type="Proteomes" id="UP001274896"/>
    </source>
</evidence>
<dbReference type="GO" id="GO:0005886">
    <property type="term" value="C:plasma membrane"/>
    <property type="evidence" value="ECO:0007669"/>
    <property type="project" value="UniProtKB-SubCell"/>
</dbReference>
<evidence type="ECO:0000256" key="14">
    <source>
        <dbReference type="SAM" id="MobiDB-lite"/>
    </source>
</evidence>
<accession>A0AAE0PW80</accession>
<evidence type="ECO:0000256" key="1">
    <source>
        <dbReference type="ARBA" id="ARBA00004651"/>
    </source>
</evidence>
<evidence type="ECO:0000256" key="8">
    <source>
        <dbReference type="ARBA" id="ARBA00023136"/>
    </source>
</evidence>
<keyword evidence="5 15" id="KW-0812">Transmembrane</keyword>
<dbReference type="GO" id="GO:0001614">
    <property type="term" value="F:purinergic nucleotide receptor activity"/>
    <property type="evidence" value="ECO:0007669"/>
    <property type="project" value="InterPro"/>
</dbReference>
<dbReference type="Proteomes" id="UP001274896">
    <property type="component" value="Unassembled WGS sequence"/>
</dbReference>
<comment type="catalytic activity">
    <reaction evidence="13">
        <text>Ca(2+)(in) = Ca(2+)(out)</text>
        <dbReference type="Rhea" id="RHEA:29671"/>
        <dbReference type="ChEBI" id="CHEBI:29108"/>
    </reaction>
</comment>
<dbReference type="PANTHER" id="PTHR10125:SF12">
    <property type="entry name" value="P2X PURINOCEPTOR 5"/>
    <property type="match status" value="1"/>
</dbReference>
<feature type="region of interest" description="Disordered" evidence="14">
    <location>
        <begin position="130"/>
        <end position="210"/>
    </location>
</feature>
<dbReference type="InterPro" id="IPR027309">
    <property type="entry name" value="P2X_extracellular_dom_sf"/>
</dbReference>
<dbReference type="GO" id="GO:0070588">
    <property type="term" value="P:calcium ion transmembrane transport"/>
    <property type="evidence" value="ECO:0007669"/>
    <property type="project" value="TreeGrafter"/>
</dbReference>
<keyword evidence="6 15" id="KW-1133">Transmembrane helix</keyword>
<keyword evidence="9" id="KW-1015">Disulfide bond</keyword>
<protein>
    <recommendedName>
        <fullName evidence="18">Purinergic receptor</fullName>
    </recommendedName>
</protein>
<gene>
    <name evidence="16" type="ORF">QTP70_009607</name>
</gene>
<evidence type="ECO:0000256" key="2">
    <source>
        <dbReference type="ARBA" id="ARBA00009848"/>
    </source>
</evidence>
<evidence type="ECO:0000256" key="6">
    <source>
        <dbReference type="ARBA" id="ARBA00022989"/>
    </source>
</evidence>
<evidence type="ECO:0000313" key="16">
    <source>
        <dbReference type="EMBL" id="KAK3508825.1"/>
    </source>
</evidence>
<dbReference type="Pfam" id="PF00864">
    <property type="entry name" value="P2X_receptor"/>
    <property type="match status" value="1"/>
</dbReference>
<keyword evidence="3" id="KW-0813">Transport</keyword>
<dbReference type="InterPro" id="IPR053792">
    <property type="entry name" value="P2X_RECEPTOR_CS"/>
</dbReference>
<dbReference type="InterPro" id="IPR059116">
    <property type="entry name" value="P2X_receptor"/>
</dbReference>
<keyword evidence="8 15" id="KW-0472">Membrane</keyword>
<evidence type="ECO:0000256" key="15">
    <source>
        <dbReference type="SAM" id="Phobius"/>
    </source>
</evidence>
<dbReference type="PROSITE" id="PS01212">
    <property type="entry name" value="P2X_RECEPTOR"/>
    <property type="match status" value="1"/>
</dbReference>
<evidence type="ECO:0000256" key="4">
    <source>
        <dbReference type="ARBA" id="ARBA00022475"/>
    </source>
</evidence>
<evidence type="ECO:0000256" key="3">
    <source>
        <dbReference type="ARBA" id="ARBA00022448"/>
    </source>
</evidence>
<dbReference type="GO" id="GO:0004931">
    <property type="term" value="F:extracellularly ATP-gated monoatomic cation channel activity"/>
    <property type="evidence" value="ECO:0007669"/>
    <property type="project" value="InterPro"/>
</dbReference>